<keyword evidence="9" id="KW-0418">Kinase</keyword>
<dbReference type="RefSeq" id="WP_161557283.1">
    <property type="nucleotide sequence ID" value="NZ_CP030840.1"/>
</dbReference>
<feature type="transmembrane region" description="Helical" evidence="7">
    <location>
        <begin position="370"/>
        <end position="390"/>
    </location>
</feature>
<proteinExistence type="predicted"/>
<evidence type="ECO:0000256" key="5">
    <source>
        <dbReference type="ARBA" id="ARBA00023136"/>
    </source>
</evidence>
<evidence type="ECO:0000313" key="10">
    <source>
        <dbReference type="Proteomes" id="UP000253606"/>
    </source>
</evidence>
<dbReference type="PANTHER" id="PTHR32309">
    <property type="entry name" value="TYROSINE-PROTEIN KINASE"/>
    <property type="match status" value="1"/>
</dbReference>
<evidence type="ECO:0000256" key="2">
    <source>
        <dbReference type="ARBA" id="ARBA00022475"/>
    </source>
</evidence>
<keyword evidence="3 7" id="KW-0812">Transmembrane</keyword>
<keyword evidence="5 7" id="KW-0472">Membrane</keyword>
<dbReference type="GO" id="GO:0004713">
    <property type="term" value="F:protein tyrosine kinase activity"/>
    <property type="evidence" value="ECO:0007669"/>
    <property type="project" value="TreeGrafter"/>
</dbReference>
<dbReference type="InterPro" id="IPR050445">
    <property type="entry name" value="Bact_polysacc_biosynth/exp"/>
</dbReference>
<evidence type="ECO:0000259" key="8">
    <source>
        <dbReference type="Pfam" id="PF02706"/>
    </source>
</evidence>
<dbReference type="EMBL" id="CP030840">
    <property type="protein sequence ID" value="AXC11520.1"/>
    <property type="molecule type" value="Genomic_DNA"/>
</dbReference>
<feature type="transmembrane region" description="Helical" evidence="7">
    <location>
        <begin position="52"/>
        <end position="70"/>
    </location>
</feature>
<dbReference type="PANTHER" id="PTHR32309:SF13">
    <property type="entry name" value="FERRIC ENTEROBACTIN TRANSPORT PROTEIN FEPE"/>
    <property type="match status" value="1"/>
</dbReference>
<organism evidence="9 10">
    <name type="scientific">Acidisarcina polymorpha</name>
    <dbReference type="NCBI Taxonomy" id="2211140"/>
    <lineage>
        <taxon>Bacteria</taxon>
        <taxon>Pseudomonadati</taxon>
        <taxon>Acidobacteriota</taxon>
        <taxon>Terriglobia</taxon>
        <taxon>Terriglobales</taxon>
        <taxon>Acidobacteriaceae</taxon>
        <taxon>Acidisarcina</taxon>
    </lineage>
</organism>
<protein>
    <submittedName>
        <fullName evidence="9">Tyrosine-protein kinase Wzc</fullName>
    </submittedName>
</protein>
<gene>
    <name evidence="9" type="ORF">ACPOL_2196</name>
</gene>
<comment type="subcellular location">
    <subcellularLocation>
        <location evidence="1">Cell membrane</location>
        <topology evidence="1">Multi-pass membrane protein</topology>
    </subcellularLocation>
</comment>
<keyword evidence="9" id="KW-0808">Transferase</keyword>
<dbReference type="InterPro" id="IPR003856">
    <property type="entry name" value="LPS_length_determ_N"/>
</dbReference>
<dbReference type="AlphaFoldDB" id="A0A2Z5FXR3"/>
<evidence type="ECO:0000256" key="3">
    <source>
        <dbReference type="ARBA" id="ARBA00022692"/>
    </source>
</evidence>
<evidence type="ECO:0000256" key="1">
    <source>
        <dbReference type="ARBA" id="ARBA00004651"/>
    </source>
</evidence>
<accession>A0A2Z5FXR3</accession>
<dbReference type="Proteomes" id="UP000253606">
    <property type="component" value="Chromosome"/>
</dbReference>
<evidence type="ECO:0000256" key="6">
    <source>
        <dbReference type="SAM" id="MobiDB-lite"/>
    </source>
</evidence>
<evidence type="ECO:0000256" key="4">
    <source>
        <dbReference type="ARBA" id="ARBA00022989"/>
    </source>
</evidence>
<keyword evidence="10" id="KW-1185">Reference proteome</keyword>
<dbReference type="GO" id="GO:0005886">
    <property type="term" value="C:plasma membrane"/>
    <property type="evidence" value="ECO:0007669"/>
    <property type="project" value="UniProtKB-SubCell"/>
</dbReference>
<dbReference type="KEGG" id="abas:ACPOL_2196"/>
<keyword evidence="4 7" id="KW-1133">Transmembrane helix</keyword>
<evidence type="ECO:0000313" key="9">
    <source>
        <dbReference type="EMBL" id="AXC11520.1"/>
    </source>
</evidence>
<name>A0A2Z5FXR3_9BACT</name>
<sequence>MERAGTAERERENLEHANQAPESLPRESLAGGEDQIDLFDLLLVLSAARRKIAIFTLTAMALGAALALLMKPTFSASALILPPNQGQSSASMLMNQLGIGGLAGGAVKSPSDLYLGILGSRTIADDIIAKFHLDREYKTKKLSDTRARLMKATAMVVSKDSLIHITVEDHDPRRASDLANAYIDELYAMNSHLAITEAAQRRVFFDQELADEKNALAAAEVDLRKTAEKTGVIQLSAQSEEIIRSIADVRAEIASREVQLQSLRTFATDQNPDTVRIQEEINTLRSQLAVLEKDPRNVQSTTTDFQAGRVPEVSLEYARKLREVRYHESLFDLLSKQYEAARIDEAKAAPIIQVIDRAVPPDKKSSPHRLFLTLGFAVFGLFLGFASTLVSATWRRMEQVPEYALKLARLRSGFPLGR</sequence>
<feature type="domain" description="Polysaccharide chain length determinant N-terminal" evidence="8">
    <location>
        <begin position="34"/>
        <end position="129"/>
    </location>
</feature>
<dbReference type="Pfam" id="PF02706">
    <property type="entry name" value="Wzz"/>
    <property type="match status" value="1"/>
</dbReference>
<feature type="region of interest" description="Disordered" evidence="6">
    <location>
        <begin position="1"/>
        <end position="28"/>
    </location>
</feature>
<evidence type="ECO:0000256" key="7">
    <source>
        <dbReference type="SAM" id="Phobius"/>
    </source>
</evidence>
<reference evidence="9 10" key="1">
    <citation type="journal article" date="2018" name="Front. Microbiol.">
        <title>Hydrolytic Capabilities as a Key to Environmental Success: Chitinolytic and Cellulolytic Acidobacteria From Acidic Sub-arctic Soils and Boreal Peatlands.</title>
        <authorList>
            <person name="Belova S.E."/>
            <person name="Ravin N.V."/>
            <person name="Pankratov T.A."/>
            <person name="Rakitin A.L."/>
            <person name="Ivanova A.A."/>
            <person name="Beletsky A.V."/>
            <person name="Mardanov A.V."/>
            <person name="Sinninghe Damste J.S."/>
            <person name="Dedysh S.N."/>
        </authorList>
    </citation>
    <scope>NUCLEOTIDE SEQUENCE [LARGE SCALE GENOMIC DNA]</scope>
    <source>
        <strain evidence="9 10">SBC82</strain>
    </source>
</reference>
<keyword evidence="2" id="KW-1003">Cell membrane</keyword>
<feature type="compositionally biased region" description="Basic and acidic residues" evidence="6">
    <location>
        <begin position="1"/>
        <end position="15"/>
    </location>
</feature>